<evidence type="ECO:0000313" key="2">
    <source>
        <dbReference type="Proteomes" id="UP000465609"/>
    </source>
</evidence>
<evidence type="ECO:0000313" key="1">
    <source>
        <dbReference type="EMBL" id="BBX82240.1"/>
    </source>
</evidence>
<gene>
    <name evidence="1" type="ORF">MAUB_01130</name>
</gene>
<sequence>MSNHLEFGEARGALANLQPADKQDREAILHATKATPPYPPIWQLNLVNSNGDGLALLGVRDDLIGYLDRVRAHVERTAD</sequence>
<accession>A0ABM7I6R9</accession>
<keyword evidence="2" id="KW-1185">Reference proteome</keyword>
<protein>
    <submittedName>
        <fullName evidence="1">Uncharacterized protein</fullName>
    </submittedName>
</protein>
<dbReference type="Proteomes" id="UP000465609">
    <property type="component" value="Chromosome"/>
</dbReference>
<name>A0ABM7I6R9_9MYCO</name>
<dbReference type="RefSeq" id="WP_138233427.1">
    <property type="nucleotide sequence ID" value="NZ_AP022577.1"/>
</dbReference>
<dbReference type="EMBL" id="AP022577">
    <property type="protein sequence ID" value="BBX82240.1"/>
    <property type="molecule type" value="Genomic_DNA"/>
</dbReference>
<organism evidence="1 2">
    <name type="scientific">Mycolicibacterium aubagnense</name>
    <dbReference type="NCBI Taxonomy" id="319707"/>
    <lineage>
        <taxon>Bacteria</taxon>
        <taxon>Bacillati</taxon>
        <taxon>Actinomycetota</taxon>
        <taxon>Actinomycetes</taxon>
        <taxon>Mycobacteriales</taxon>
        <taxon>Mycobacteriaceae</taxon>
        <taxon>Mycolicibacterium</taxon>
    </lineage>
</organism>
<proteinExistence type="predicted"/>
<reference evidence="1 2" key="1">
    <citation type="journal article" date="2019" name="Emerg. Microbes Infect.">
        <title>Comprehensive subspecies identification of 175 nontuberculous mycobacteria species based on 7547 genomic profiles.</title>
        <authorList>
            <person name="Matsumoto Y."/>
            <person name="Kinjo T."/>
            <person name="Motooka D."/>
            <person name="Nabeya D."/>
            <person name="Jung N."/>
            <person name="Uechi K."/>
            <person name="Horii T."/>
            <person name="Iida T."/>
            <person name="Fujita J."/>
            <person name="Nakamura S."/>
        </authorList>
    </citation>
    <scope>NUCLEOTIDE SEQUENCE [LARGE SCALE GENOMIC DNA]</scope>
    <source>
        <strain evidence="1 2">JCM 15296</strain>
    </source>
</reference>